<evidence type="ECO:0000313" key="2">
    <source>
        <dbReference type="Proteomes" id="UP000324222"/>
    </source>
</evidence>
<keyword evidence="2" id="KW-1185">Reference proteome</keyword>
<gene>
    <name evidence="1" type="ORF">E2C01_087412</name>
</gene>
<sequence length="59" mass="6166">MAVFVQAGGRVPSRTAVSCLSRLLLPCEALDGKGGEDSRSRLAMGIPDKSLAAVFTEET</sequence>
<name>A0A5B7JBR9_PORTR</name>
<dbReference type="Proteomes" id="UP000324222">
    <property type="component" value="Unassembled WGS sequence"/>
</dbReference>
<accession>A0A5B7JBR9</accession>
<reference evidence="1 2" key="1">
    <citation type="submission" date="2019-05" db="EMBL/GenBank/DDBJ databases">
        <title>Another draft genome of Portunus trituberculatus and its Hox gene families provides insights of decapod evolution.</title>
        <authorList>
            <person name="Jeong J.-H."/>
            <person name="Song I."/>
            <person name="Kim S."/>
            <person name="Choi T."/>
            <person name="Kim D."/>
            <person name="Ryu S."/>
            <person name="Kim W."/>
        </authorList>
    </citation>
    <scope>NUCLEOTIDE SEQUENCE [LARGE SCALE GENOMIC DNA]</scope>
    <source>
        <tissue evidence="1">Muscle</tissue>
    </source>
</reference>
<organism evidence="1 2">
    <name type="scientific">Portunus trituberculatus</name>
    <name type="common">Swimming crab</name>
    <name type="synonym">Neptunus trituberculatus</name>
    <dbReference type="NCBI Taxonomy" id="210409"/>
    <lineage>
        <taxon>Eukaryota</taxon>
        <taxon>Metazoa</taxon>
        <taxon>Ecdysozoa</taxon>
        <taxon>Arthropoda</taxon>
        <taxon>Crustacea</taxon>
        <taxon>Multicrustacea</taxon>
        <taxon>Malacostraca</taxon>
        <taxon>Eumalacostraca</taxon>
        <taxon>Eucarida</taxon>
        <taxon>Decapoda</taxon>
        <taxon>Pleocyemata</taxon>
        <taxon>Brachyura</taxon>
        <taxon>Eubrachyura</taxon>
        <taxon>Portunoidea</taxon>
        <taxon>Portunidae</taxon>
        <taxon>Portuninae</taxon>
        <taxon>Portunus</taxon>
    </lineage>
</organism>
<dbReference type="AlphaFoldDB" id="A0A5B7JBR9"/>
<comment type="caution">
    <text evidence="1">The sequence shown here is derived from an EMBL/GenBank/DDBJ whole genome shotgun (WGS) entry which is preliminary data.</text>
</comment>
<dbReference type="EMBL" id="VSRR010090856">
    <property type="protein sequence ID" value="MPC92329.1"/>
    <property type="molecule type" value="Genomic_DNA"/>
</dbReference>
<evidence type="ECO:0000313" key="1">
    <source>
        <dbReference type="EMBL" id="MPC92329.1"/>
    </source>
</evidence>
<protein>
    <submittedName>
        <fullName evidence="1">Uncharacterized protein</fullName>
    </submittedName>
</protein>
<proteinExistence type="predicted"/>